<gene>
    <name evidence="1" type="ORF">C1H46_044569</name>
</gene>
<name>A0A540K6Q3_MALBA</name>
<dbReference type="AlphaFoldDB" id="A0A540K6Q3"/>
<accession>A0A540K6Q3</accession>
<organism evidence="1 2">
    <name type="scientific">Malus baccata</name>
    <name type="common">Siberian crab apple</name>
    <name type="synonym">Pyrus baccata</name>
    <dbReference type="NCBI Taxonomy" id="106549"/>
    <lineage>
        <taxon>Eukaryota</taxon>
        <taxon>Viridiplantae</taxon>
        <taxon>Streptophyta</taxon>
        <taxon>Embryophyta</taxon>
        <taxon>Tracheophyta</taxon>
        <taxon>Spermatophyta</taxon>
        <taxon>Magnoliopsida</taxon>
        <taxon>eudicotyledons</taxon>
        <taxon>Gunneridae</taxon>
        <taxon>Pentapetalae</taxon>
        <taxon>rosids</taxon>
        <taxon>fabids</taxon>
        <taxon>Rosales</taxon>
        <taxon>Rosaceae</taxon>
        <taxon>Amygdaloideae</taxon>
        <taxon>Maleae</taxon>
        <taxon>Malus</taxon>
    </lineage>
</organism>
<reference evidence="1 2" key="1">
    <citation type="journal article" date="2019" name="G3 (Bethesda)">
        <title>Sequencing of a Wild Apple (Malus baccata) Genome Unravels the Differences Between Cultivated and Wild Apple Species Regarding Disease Resistance and Cold Tolerance.</title>
        <authorList>
            <person name="Chen X."/>
        </authorList>
    </citation>
    <scope>NUCLEOTIDE SEQUENCE [LARGE SCALE GENOMIC DNA]</scope>
    <source>
        <strain evidence="2">cv. Shandingzi</strain>
        <tissue evidence="1">Leaves</tissue>
    </source>
</reference>
<protein>
    <submittedName>
        <fullName evidence="1">Uncharacterized protein</fullName>
    </submittedName>
</protein>
<sequence>MEDGWMSFWIFRRELGGWVVRQGVGMVYGGGEWCRDVWNGAGMDEGCCKRWFWVMDEFLSMEM</sequence>
<evidence type="ECO:0000313" key="1">
    <source>
        <dbReference type="EMBL" id="TQD69898.1"/>
    </source>
</evidence>
<proteinExistence type="predicted"/>
<dbReference type="EMBL" id="VIEB01002302">
    <property type="protein sequence ID" value="TQD69898.1"/>
    <property type="molecule type" value="Genomic_DNA"/>
</dbReference>
<comment type="caution">
    <text evidence="1">The sequence shown here is derived from an EMBL/GenBank/DDBJ whole genome shotgun (WGS) entry which is preliminary data.</text>
</comment>
<dbReference type="Proteomes" id="UP000315295">
    <property type="component" value="Unassembled WGS sequence"/>
</dbReference>
<evidence type="ECO:0000313" key="2">
    <source>
        <dbReference type="Proteomes" id="UP000315295"/>
    </source>
</evidence>
<keyword evidence="2" id="KW-1185">Reference proteome</keyword>